<sequence>MSLANLTSPDAVISALNEFGSRLRETP</sequence>
<proteinExistence type="predicted"/>
<feature type="non-terminal residue" evidence="1">
    <location>
        <position position="27"/>
    </location>
</feature>
<evidence type="ECO:0000313" key="1">
    <source>
        <dbReference type="EMBL" id="SVB91169.1"/>
    </source>
</evidence>
<protein>
    <submittedName>
        <fullName evidence="1">Uncharacterized protein</fullName>
    </submittedName>
</protein>
<name>A0A382HVG4_9ZZZZ</name>
<gene>
    <name evidence="1" type="ORF">METZ01_LOCUS244023</name>
</gene>
<reference evidence="1" key="1">
    <citation type="submission" date="2018-05" db="EMBL/GenBank/DDBJ databases">
        <authorList>
            <person name="Lanie J.A."/>
            <person name="Ng W.-L."/>
            <person name="Kazmierczak K.M."/>
            <person name="Andrzejewski T.M."/>
            <person name="Davidsen T.M."/>
            <person name="Wayne K.J."/>
            <person name="Tettelin H."/>
            <person name="Glass J.I."/>
            <person name="Rusch D."/>
            <person name="Podicherti R."/>
            <person name="Tsui H.-C.T."/>
            <person name="Winkler M.E."/>
        </authorList>
    </citation>
    <scope>NUCLEOTIDE SEQUENCE</scope>
</reference>
<organism evidence="1">
    <name type="scientific">marine metagenome</name>
    <dbReference type="NCBI Taxonomy" id="408172"/>
    <lineage>
        <taxon>unclassified sequences</taxon>
        <taxon>metagenomes</taxon>
        <taxon>ecological metagenomes</taxon>
    </lineage>
</organism>
<dbReference type="AlphaFoldDB" id="A0A382HVG4"/>
<accession>A0A382HVG4</accession>
<dbReference type="EMBL" id="UINC01063483">
    <property type="protein sequence ID" value="SVB91169.1"/>
    <property type="molecule type" value="Genomic_DNA"/>
</dbReference>